<dbReference type="Pfam" id="PF04317">
    <property type="entry name" value="DUF463"/>
    <property type="match status" value="1"/>
</dbReference>
<gene>
    <name evidence="1" type="ORF">ACMU_04330</name>
</gene>
<dbReference type="AlphaFoldDB" id="A0A037ZH29"/>
<name>A0A037ZH29_9RHOB</name>
<evidence type="ECO:0008006" key="3">
    <source>
        <dbReference type="Google" id="ProtNLM"/>
    </source>
</evidence>
<keyword evidence="2" id="KW-1185">Reference proteome</keyword>
<accession>A0A037ZH29</accession>
<dbReference type="STRING" id="1454373.ACMU_04330"/>
<dbReference type="Proteomes" id="UP000026249">
    <property type="component" value="Unassembled WGS sequence"/>
</dbReference>
<proteinExistence type="predicted"/>
<dbReference type="OrthoDB" id="9777645at2"/>
<organism evidence="1 2">
    <name type="scientific">Actibacterium mucosum KCTC 23349</name>
    <dbReference type="NCBI Taxonomy" id="1454373"/>
    <lineage>
        <taxon>Bacteria</taxon>
        <taxon>Pseudomonadati</taxon>
        <taxon>Pseudomonadota</taxon>
        <taxon>Alphaproteobacteria</taxon>
        <taxon>Rhodobacterales</taxon>
        <taxon>Roseobacteraceae</taxon>
        <taxon>Actibacterium</taxon>
    </lineage>
</organism>
<evidence type="ECO:0000313" key="1">
    <source>
        <dbReference type="EMBL" id="KAJ54130.1"/>
    </source>
</evidence>
<dbReference type="InterPro" id="IPR007413">
    <property type="entry name" value="YcjX-like"/>
</dbReference>
<dbReference type="PANTHER" id="PTHR38605:SF1">
    <property type="entry name" value="ATPASE"/>
    <property type="match status" value="1"/>
</dbReference>
<dbReference type="PANTHER" id="PTHR38605">
    <property type="entry name" value="ATPASE-RELATED"/>
    <property type="match status" value="1"/>
</dbReference>
<dbReference type="EMBL" id="JFKE01000011">
    <property type="protein sequence ID" value="KAJ54130.1"/>
    <property type="molecule type" value="Genomic_DNA"/>
</dbReference>
<dbReference type="PIRSF" id="PIRSF019381">
    <property type="entry name" value="YcjX"/>
    <property type="match status" value="1"/>
</dbReference>
<evidence type="ECO:0000313" key="2">
    <source>
        <dbReference type="Proteomes" id="UP000026249"/>
    </source>
</evidence>
<reference evidence="1 2" key="1">
    <citation type="submission" date="2014-03" db="EMBL/GenBank/DDBJ databases">
        <title>Draft Genome Sequence of Actibacterium mucosum KCTC 23349, a Marine Alphaproteobacterium with Complex Ionic Requirements Isolated from Mediterranean Seawater at Malvarrosa Beach, Valencia, Spain.</title>
        <authorList>
            <person name="Arahal D.R."/>
            <person name="Shao Z."/>
            <person name="Lai Q."/>
            <person name="Pujalte M.J."/>
        </authorList>
    </citation>
    <scope>NUCLEOTIDE SEQUENCE [LARGE SCALE GENOMIC DNA]</scope>
    <source>
        <strain evidence="1 2">KCTC 23349</strain>
    </source>
</reference>
<protein>
    <recommendedName>
        <fullName evidence="3">Amino acid regulated cytosolic protein</fullName>
    </recommendedName>
</protein>
<sequence length="468" mass="50645">MGDIADDLVRGVEGVGSTVSETLFEPVIRLGVTGLSRSGKTVFITSLVANLMNRGRMPGMTDAATHEIEAVYLQPQPDDTVPRFAFEDHMAALSGPAPSWPNSTRHISQLRLSIRLRPRSMLGALTGPRTVHLDIVDYPGEWLLDLLLLQKSYAEWSVEALAKARARPQGAGFVAALEGMDPTAPLEESVAVTLSRQFADYLNTARAAGFSDCTPGRFLLPGELLGSPVLTFVPLPGADTRMPRGSLGAEMARRFEAYKRAVIRPFFRNHFARIDRQVVLLDLLGALHAGPPALEDLRQAMADLLSVFKPGTNPFLARLLRGQRVERLLFAATKADHLHHTQHGRLTALADALLAEARDRAAFAGAETRAMSIAALRATVEETHSHNGAPLNCVRGRGDEGEAAWFPGLLPEDPAHVLAPARAGQGAWLDGDYGRMRFHPPRLTLAPGDGPPHIRLDKAAGFLLGGRI</sequence>
<comment type="caution">
    <text evidence="1">The sequence shown here is derived from an EMBL/GenBank/DDBJ whole genome shotgun (WGS) entry which is preliminary data.</text>
</comment>